<name>A0A329SMN8_9STRA</name>
<protein>
    <recommendedName>
        <fullName evidence="3">PiggyBac transposable element-derived protein domain-containing protein</fullName>
    </recommendedName>
</protein>
<evidence type="ECO:0008006" key="3">
    <source>
        <dbReference type="Google" id="ProtNLM"/>
    </source>
</evidence>
<dbReference type="PANTHER" id="PTHR46599:SF3">
    <property type="entry name" value="PIGGYBAC TRANSPOSABLE ELEMENT-DERIVED PROTEIN 4"/>
    <property type="match status" value="1"/>
</dbReference>
<accession>A0A329SMN8</accession>
<dbReference type="OrthoDB" id="126335at2759"/>
<dbReference type="PANTHER" id="PTHR46599">
    <property type="entry name" value="PIGGYBAC TRANSPOSABLE ELEMENT-DERIVED PROTEIN 4"/>
    <property type="match status" value="1"/>
</dbReference>
<dbReference type="AlphaFoldDB" id="A0A329SMN8"/>
<reference evidence="1 2" key="1">
    <citation type="submission" date="2018-01" db="EMBL/GenBank/DDBJ databases">
        <title>Draft genome of the strawberry crown rot pathogen Phytophthora cactorum.</title>
        <authorList>
            <person name="Armitage A.D."/>
            <person name="Lysoe E."/>
            <person name="Nellist C.F."/>
            <person name="Harrison R.J."/>
            <person name="Brurberg M.B."/>
        </authorList>
    </citation>
    <scope>NUCLEOTIDE SEQUENCE [LARGE SCALE GENOMIC DNA]</scope>
    <source>
        <strain evidence="1 2">10300</strain>
    </source>
</reference>
<comment type="caution">
    <text evidence="1">The sequence shown here is derived from an EMBL/GenBank/DDBJ whole genome shotgun (WGS) entry which is preliminary data.</text>
</comment>
<organism evidence="1 2">
    <name type="scientific">Phytophthora cactorum</name>
    <dbReference type="NCBI Taxonomy" id="29920"/>
    <lineage>
        <taxon>Eukaryota</taxon>
        <taxon>Sar</taxon>
        <taxon>Stramenopiles</taxon>
        <taxon>Oomycota</taxon>
        <taxon>Peronosporomycetes</taxon>
        <taxon>Peronosporales</taxon>
        <taxon>Peronosporaceae</taxon>
        <taxon>Phytophthora</taxon>
    </lineage>
</organism>
<dbReference type="Proteomes" id="UP000251314">
    <property type="component" value="Unassembled WGS sequence"/>
</dbReference>
<proteinExistence type="predicted"/>
<evidence type="ECO:0000313" key="2">
    <source>
        <dbReference type="Proteomes" id="UP000251314"/>
    </source>
</evidence>
<dbReference type="VEuPathDB" id="FungiDB:PC110_g5916"/>
<keyword evidence="2" id="KW-1185">Reference proteome</keyword>
<sequence>MQGVDRLDQIRGKFSIADGHPVKKWHKTLALAMINIARSNAYLTQRLAKADLTARDPHRKFVMDLACELMNGKWTEAPSEGRVVYGTSLLDDVVNAEDVTPTPVSTPSASGPVRRCTAVAAKQIHDKKNRKRRRCVVCRWEDRYPTEVTTYCLTHSVNLCREVNEKPPTSWMFLQQSWTCWDKFHKLYLPQNLFTVKVIFAGDRL</sequence>
<gene>
    <name evidence="1" type="ORF">PC110_g5916</name>
</gene>
<dbReference type="EMBL" id="MJFZ01000102">
    <property type="protein sequence ID" value="RAW37841.1"/>
    <property type="molecule type" value="Genomic_DNA"/>
</dbReference>
<evidence type="ECO:0000313" key="1">
    <source>
        <dbReference type="EMBL" id="RAW37841.1"/>
    </source>
</evidence>